<dbReference type="InterPro" id="IPR012312">
    <property type="entry name" value="Hemerythrin-like"/>
</dbReference>
<feature type="domain" description="Hemerythrin-like" evidence="2">
    <location>
        <begin position="36"/>
        <end position="166"/>
    </location>
</feature>
<reference evidence="3 4" key="1">
    <citation type="submission" date="2016-10" db="EMBL/GenBank/DDBJ databases">
        <authorList>
            <person name="de Groot N.N."/>
        </authorList>
    </citation>
    <scope>NUCLEOTIDE SEQUENCE [LARGE SCALE GENOMIC DNA]</scope>
    <source>
        <strain evidence="3 4">DSM 44149</strain>
    </source>
</reference>
<dbReference type="CDD" id="cd12108">
    <property type="entry name" value="Hr-like"/>
    <property type="match status" value="1"/>
</dbReference>
<keyword evidence="1" id="KW-0732">Signal</keyword>
<evidence type="ECO:0000256" key="1">
    <source>
        <dbReference type="SAM" id="SignalP"/>
    </source>
</evidence>
<dbReference type="PANTHER" id="PTHR39966:SF1">
    <property type="entry name" value="HEMERYTHRIN-LIKE DOMAIN-CONTAINING PROTEIN"/>
    <property type="match status" value="1"/>
</dbReference>
<dbReference type="RefSeq" id="WP_197684003.1">
    <property type="nucleotide sequence ID" value="NZ_JOEF01000020.1"/>
</dbReference>
<protein>
    <submittedName>
        <fullName evidence="3">Hemerythrin-like domain-containing protein</fullName>
    </submittedName>
</protein>
<dbReference type="Proteomes" id="UP000183376">
    <property type="component" value="Chromosome I"/>
</dbReference>
<evidence type="ECO:0000259" key="2">
    <source>
        <dbReference type="Pfam" id="PF01814"/>
    </source>
</evidence>
<dbReference type="GO" id="GO:0005886">
    <property type="term" value="C:plasma membrane"/>
    <property type="evidence" value="ECO:0007669"/>
    <property type="project" value="TreeGrafter"/>
</dbReference>
<evidence type="ECO:0000313" key="4">
    <source>
        <dbReference type="Proteomes" id="UP000183376"/>
    </source>
</evidence>
<dbReference type="PANTHER" id="PTHR39966">
    <property type="entry name" value="BLL2471 PROTEIN-RELATED"/>
    <property type="match status" value="1"/>
</dbReference>
<proteinExistence type="predicted"/>
<feature type="chain" id="PRO_5009245611" evidence="1">
    <location>
        <begin position="25"/>
        <end position="223"/>
    </location>
</feature>
<dbReference type="Gene3D" id="1.20.120.520">
    <property type="entry name" value="nmb1532 protein domain like"/>
    <property type="match status" value="1"/>
</dbReference>
<dbReference type="EMBL" id="LT629701">
    <property type="protein sequence ID" value="SDM48754.1"/>
    <property type="molecule type" value="Genomic_DNA"/>
</dbReference>
<accession>A0A1G9TMV8</accession>
<name>A0A1G9TMV8_ALLAB</name>
<feature type="signal peptide" evidence="1">
    <location>
        <begin position="1"/>
        <end position="24"/>
    </location>
</feature>
<organism evidence="3 4">
    <name type="scientific">Allokutzneria albata</name>
    <name type="common">Kibdelosporangium albatum</name>
    <dbReference type="NCBI Taxonomy" id="211114"/>
    <lineage>
        <taxon>Bacteria</taxon>
        <taxon>Bacillati</taxon>
        <taxon>Actinomycetota</taxon>
        <taxon>Actinomycetes</taxon>
        <taxon>Pseudonocardiales</taxon>
        <taxon>Pseudonocardiaceae</taxon>
        <taxon>Allokutzneria</taxon>
    </lineage>
</organism>
<sequence>MLRLSGVTAGAALVTATYPAPASAAPPVVKAPITPPEDLMREHGVLTRVLLVYREIIHRIEHGETVPVSELHAAASIIRVFIEDHHARLEEQYVYAPLRQARKLASTISTLVLQHRRGRVLTDRILAVTRTPATAPARRRLIDDLAVFVRMYEVHEAREDTVVFPVFRETVPAKQFNELSRILEDEEDRRFGTRGFAYIVNEVADIEKALDIHDLSQFTPPPS</sequence>
<keyword evidence="4" id="KW-1185">Reference proteome</keyword>
<dbReference type="eggNOG" id="COG3945">
    <property type="taxonomic scope" value="Bacteria"/>
</dbReference>
<dbReference type="AlphaFoldDB" id="A0A1G9TMV8"/>
<gene>
    <name evidence="3" type="ORF">SAMN04489726_1876</name>
</gene>
<evidence type="ECO:0000313" key="3">
    <source>
        <dbReference type="EMBL" id="SDM48754.1"/>
    </source>
</evidence>
<dbReference type="Pfam" id="PF01814">
    <property type="entry name" value="Hemerythrin"/>
    <property type="match status" value="1"/>
</dbReference>